<dbReference type="AlphaFoldDB" id="A0AAV7VFP2"/>
<organism evidence="2 3">
    <name type="scientific">Pleurodeles waltl</name>
    <name type="common">Iberian ribbed newt</name>
    <dbReference type="NCBI Taxonomy" id="8319"/>
    <lineage>
        <taxon>Eukaryota</taxon>
        <taxon>Metazoa</taxon>
        <taxon>Chordata</taxon>
        <taxon>Craniata</taxon>
        <taxon>Vertebrata</taxon>
        <taxon>Euteleostomi</taxon>
        <taxon>Amphibia</taxon>
        <taxon>Batrachia</taxon>
        <taxon>Caudata</taxon>
        <taxon>Salamandroidea</taxon>
        <taxon>Salamandridae</taxon>
        <taxon>Pleurodelinae</taxon>
        <taxon>Pleurodeles</taxon>
    </lineage>
</organism>
<accession>A0AAV7VFP2</accession>
<proteinExistence type="predicted"/>
<protein>
    <submittedName>
        <fullName evidence="2">Uncharacterized protein</fullName>
    </submittedName>
</protein>
<gene>
    <name evidence="2" type="ORF">NDU88_004229</name>
</gene>
<feature type="compositionally biased region" description="Basic and acidic residues" evidence="1">
    <location>
        <begin position="41"/>
        <end position="50"/>
    </location>
</feature>
<feature type="compositionally biased region" description="Low complexity" evidence="1">
    <location>
        <begin position="81"/>
        <end position="92"/>
    </location>
</feature>
<comment type="caution">
    <text evidence="2">The sequence shown here is derived from an EMBL/GenBank/DDBJ whole genome shotgun (WGS) entry which is preliminary data.</text>
</comment>
<reference evidence="2" key="1">
    <citation type="journal article" date="2022" name="bioRxiv">
        <title>Sequencing and chromosome-scale assembly of the giantPleurodeles waltlgenome.</title>
        <authorList>
            <person name="Brown T."/>
            <person name="Elewa A."/>
            <person name="Iarovenko S."/>
            <person name="Subramanian E."/>
            <person name="Araus A.J."/>
            <person name="Petzold A."/>
            <person name="Susuki M."/>
            <person name="Suzuki K.-i.T."/>
            <person name="Hayashi T."/>
            <person name="Toyoda A."/>
            <person name="Oliveira C."/>
            <person name="Osipova E."/>
            <person name="Leigh N.D."/>
            <person name="Simon A."/>
            <person name="Yun M.H."/>
        </authorList>
    </citation>
    <scope>NUCLEOTIDE SEQUENCE</scope>
    <source>
        <strain evidence="2">20211129_DDA</strain>
        <tissue evidence="2">Liver</tissue>
    </source>
</reference>
<keyword evidence="3" id="KW-1185">Reference proteome</keyword>
<evidence type="ECO:0000256" key="1">
    <source>
        <dbReference type="SAM" id="MobiDB-lite"/>
    </source>
</evidence>
<dbReference type="Proteomes" id="UP001066276">
    <property type="component" value="Chromosome 2_1"/>
</dbReference>
<feature type="region of interest" description="Disordered" evidence="1">
    <location>
        <begin position="1"/>
        <end position="103"/>
    </location>
</feature>
<evidence type="ECO:0000313" key="3">
    <source>
        <dbReference type="Proteomes" id="UP001066276"/>
    </source>
</evidence>
<sequence>MGLARSPPAGRHEQPRKQMPIMTPHAETTCHRSQQGVPMDTEARRERRQALESITALRWDEVSPTPLPDPVLSDTPEHLSDSGSESSSDHLPIITPKMADELV</sequence>
<dbReference type="EMBL" id="JANPWB010000003">
    <property type="protein sequence ID" value="KAJ1200405.1"/>
    <property type="molecule type" value="Genomic_DNA"/>
</dbReference>
<name>A0AAV7VFP2_PLEWA</name>
<evidence type="ECO:0000313" key="2">
    <source>
        <dbReference type="EMBL" id="KAJ1200405.1"/>
    </source>
</evidence>